<dbReference type="SMART" id="SM00228">
    <property type="entry name" value="PDZ"/>
    <property type="match status" value="1"/>
</dbReference>
<dbReference type="EMBL" id="JAIEZQ010000002">
    <property type="protein sequence ID" value="MBY9075473.1"/>
    <property type="molecule type" value="Genomic_DNA"/>
</dbReference>
<dbReference type="Pfam" id="PF13180">
    <property type="entry name" value="PDZ_2"/>
    <property type="match status" value="1"/>
</dbReference>
<dbReference type="Gene3D" id="3.30.230.10">
    <property type="match status" value="1"/>
</dbReference>
<evidence type="ECO:0000259" key="2">
    <source>
        <dbReference type="PROSITE" id="PS50106"/>
    </source>
</evidence>
<dbReference type="PROSITE" id="PS50106">
    <property type="entry name" value="PDZ"/>
    <property type="match status" value="1"/>
</dbReference>
<proteinExistence type="predicted"/>
<evidence type="ECO:0000313" key="3">
    <source>
        <dbReference type="EMBL" id="MBY9075473.1"/>
    </source>
</evidence>
<evidence type="ECO:0000256" key="1">
    <source>
        <dbReference type="SAM" id="SignalP"/>
    </source>
</evidence>
<dbReference type="PANTHER" id="PTHR10046">
    <property type="entry name" value="ATP DEPENDENT LON PROTEASE FAMILY MEMBER"/>
    <property type="match status" value="1"/>
</dbReference>
<dbReference type="InterPro" id="IPR036034">
    <property type="entry name" value="PDZ_sf"/>
</dbReference>
<feature type="signal peptide" evidence="1">
    <location>
        <begin position="1"/>
        <end position="22"/>
    </location>
</feature>
<dbReference type="SUPFAM" id="SSF50156">
    <property type="entry name" value="PDZ domain-like"/>
    <property type="match status" value="1"/>
</dbReference>
<dbReference type="Gene3D" id="2.30.42.10">
    <property type="match status" value="1"/>
</dbReference>
<protein>
    <submittedName>
        <fullName evidence="3">PDZ domain-containing protein</fullName>
    </submittedName>
</protein>
<comment type="caution">
    <text evidence="3">The sequence shown here is derived from an EMBL/GenBank/DDBJ whole genome shotgun (WGS) entry which is preliminary data.</text>
</comment>
<dbReference type="InterPro" id="IPR014721">
    <property type="entry name" value="Ribsml_uS5_D2-typ_fold_subgr"/>
</dbReference>
<reference evidence="3 4" key="1">
    <citation type="submission" date="2021-08" db="EMBL/GenBank/DDBJ databases">
        <title>Nocardioides bacterium WL0053 sp. nov., isolated from the sediment.</title>
        <authorList>
            <person name="Wang L."/>
            <person name="Zhang D."/>
            <person name="Zhang A."/>
        </authorList>
    </citation>
    <scope>NUCLEOTIDE SEQUENCE [LARGE SCALE GENOMIC DNA]</scope>
    <source>
        <strain evidence="3 4">WL0053</strain>
    </source>
</reference>
<keyword evidence="4" id="KW-1185">Reference proteome</keyword>
<dbReference type="InterPro" id="IPR020568">
    <property type="entry name" value="Ribosomal_Su5_D2-typ_SF"/>
</dbReference>
<dbReference type="SUPFAM" id="SSF54211">
    <property type="entry name" value="Ribosomal protein S5 domain 2-like"/>
    <property type="match status" value="1"/>
</dbReference>
<organism evidence="3 4">
    <name type="scientific">Nocardioides jiangsuensis</name>
    <dbReference type="NCBI Taxonomy" id="2866161"/>
    <lineage>
        <taxon>Bacteria</taxon>
        <taxon>Bacillati</taxon>
        <taxon>Actinomycetota</taxon>
        <taxon>Actinomycetes</taxon>
        <taxon>Propionibacteriales</taxon>
        <taxon>Nocardioidaceae</taxon>
        <taxon>Nocardioides</taxon>
    </lineage>
</organism>
<gene>
    <name evidence="3" type="ORF">K1X13_11635</name>
</gene>
<dbReference type="InterPro" id="IPR001478">
    <property type="entry name" value="PDZ"/>
</dbReference>
<name>A0ABS7RN42_9ACTN</name>
<dbReference type="InterPro" id="IPR027065">
    <property type="entry name" value="Lon_Prtase"/>
</dbReference>
<evidence type="ECO:0000313" key="4">
    <source>
        <dbReference type="Proteomes" id="UP000754710"/>
    </source>
</evidence>
<feature type="chain" id="PRO_5046348340" evidence="1">
    <location>
        <begin position="23"/>
        <end position="351"/>
    </location>
</feature>
<dbReference type="InterPro" id="IPR008269">
    <property type="entry name" value="Lon_proteolytic"/>
</dbReference>
<keyword evidence="1" id="KW-0732">Signal</keyword>
<dbReference type="RefSeq" id="WP_221025214.1">
    <property type="nucleotide sequence ID" value="NZ_JAIEZQ010000002.1"/>
</dbReference>
<dbReference type="Pfam" id="PF05362">
    <property type="entry name" value="Lon_C"/>
    <property type="match status" value="1"/>
</dbReference>
<sequence length="351" mass="36265">MTRRTVSSIIACVLLVMLFAVAAFLPVPYVTMSPGPTVDVLAESKGEEIVQVEGHRRYDTDGRLELTTVSVTGPSQGLSLAEALAAWFDRTRAVYPRDVVYAPDESVEEVRRQSSVQMVSSQDTAIAAALKELGFELPVVTEVFAVNDGSPAEGKLEARDRIVSVNGTPVSDATAVTELVQKAGVGGDATFVVRRDGATKSVTVQPEAAPDDPTKALVGVTVGGGYDFPFDVSVNISDDIGGPSAGLIFSLAVYDTLTPGALTGGVPIAGTGTITGDGTVGPIGGIQQKIVAAADSGAEIFLVPPDNCAAALAAGVDDEEIELVRADTMHSAVQALEAYAADENADLPRCS</sequence>
<accession>A0ABS7RN42</accession>
<feature type="domain" description="PDZ" evidence="2">
    <location>
        <begin position="115"/>
        <end position="174"/>
    </location>
</feature>
<dbReference type="Proteomes" id="UP000754710">
    <property type="component" value="Unassembled WGS sequence"/>
</dbReference>